<dbReference type="AlphaFoldDB" id="A0A366XZC4"/>
<dbReference type="EMBL" id="QOCW01000002">
    <property type="protein sequence ID" value="RBW70956.1"/>
    <property type="molecule type" value="Genomic_DNA"/>
</dbReference>
<gene>
    <name evidence="1" type="ORF">DS031_02880</name>
</gene>
<comment type="caution">
    <text evidence="1">The sequence shown here is derived from an EMBL/GenBank/DDBJ whole genome shotgun (WGS) entry which is preliminary data.</text>
</comment>
<proteinExistence type="predicted"/>
<sequence length="163" mass="19694">MSCFHSLSEVSDYINGNGKGWLNQLWKSRLKVLKQEQHEWWNNIRSNEESSEIVYLFKEHLVNPIEFLEKLTIEYIDIGSNRSDYMHMECTFKGEDYEFGVHEDKEGTLLHLIKIADINKGRYLIKYYRTNEVYDFFRAVLIDFFIMLFMRYQQDYGKIIKYG</sequence>
<keyword evidence="2" id="KW-1185">Reference proteome</keyword>
<dbReference type="Proteomes" id="UP000253314">
    <property type="component" value="Unassembled WGS sequence"/>
</dbReference>
<protein>
    <submittedName>
        <fullName evidence="1">Uncharacterized protein</fullName>
    </submittedName>
</protein>
<name>A0A366XZC4_9BACI</name>
<evidence type="ECO:0000313" key="1">
    <source>
        <dbReference type="EMBL" id="RBW70956.1"/>
    </source>
</evidence>
<accession>A0A366XZC4</accession>
<evidence type="ECO:0000313" key="2">
    <source>
        <dbReference type="Proteomes" id="UP000253314"/>
    </source>
</evidence>
<organism evidence="1 2">
    <name type="scientific">Bacillus taeanensis</name>
    <dbReference type="NCBI Taxonomy" id="273032"/>
    <lineage>
        <taxon>Bacteria</taxon>
        <taxon>Bacillati</taxon>
        <taxon>Bacillota</taxon>
        <taxon>Bacilli</taxon>
        <taxon>Bacillales</taxon>
        <taxon>Bacillaceae</taxon>
        <taxon>Bacillus</taxon>
    </lineage>
</organism>
<dbReference type="RefSeq" id="WP_113804434.1">
    <property type="nucleotide sequence ID" value="NZ_QOCW01000002.1"/>
</dbReference>
<reference evidence="1 2" key="1">
    <citation type="submission" date="2018-07" db="EMBL/GenBank/DDBJ databases">
        <title>Lottiidibacillus patelloidae gen. nov., sp. nov., isolated from the intestinal tract of a marine limpet and the reclassification of B. taeanensis BH030017T, B. algicola KMM 3737T and B. hwajinpoensis SW-72T as genus Lottiidibacillus.</title>
        <authorList>
            <person name="Liu R."/>
            <person name="Huang Z."/>
        </authorList>
    </citation>
    <scope>NUCLEOTIDE SEQUENCE [LARGE SCALE GENOMIC DNA]</scope>
    <source>
        <strain evidence="1 2">BH030017</strain>
    </source>
</reference>